<sequence>MVKTKFANLGPEQLNELKSLEEKLGVTLLAYDHFATEEQSEEENNSSTINPS</sequence>
<comment type="caution">
    <text evidence="1">The sequence shown here is derived from an EMBL/GenBank/DDBJ whole genome shotgun (WGS) entry which is preliminary data.</text>
</comment>
<dbReference type="EMBL" id="JAKZFC010000002">
    <property type="protein sequence ID" value="MCH7321653.1"/>
    <property type="molecule type" value="Genomic_DNA"/>
</dbReference>
<reference evidence="1 2" key="1">
    <citation type="submission" date="2022-03" db="EMBL/GenBank/DDBJ databases">
        <authorList>
            <person name="Jo J.-H."/>
            <person name="Im W.-T."/>
        </authorList>
    </citation>
    <scope>NUCLEOTIDE SEQUENCE [LARGE SCALE GENOMIC DNA]</scope>
    <source>
        <strain evidence="1 2">MA9</strain>
    </source>
</reference>
<protein>
    <submittedName>
        <fullName evidence="1">Uncharacterized protein</fullName>
    </submittedName>
</protein>
<proteinExistence type="predicted"/>
<accession>A0ABS9UCF4</accession>
<evidence type="ECO:0000313" key="2">
    <source>
        <dbReference type="Proteomes" id="UP001316087"/>
    </source>
</evidence>
<gene>
    <name evidence="1" type="ORF">LZ480_07080</name>
</gene>
<dbReference type="Proteomes" id="UP001316087">
    <property type="component" value="Unassembled WGS sequence"/>
</dbReference>
<organism evidence="1 2">
    <name type="scientific">Solibacillus palustris</name>
    <dbReference type="NCBI Taxonomy" id="2908203"/>
    <lineage>
        <taxon>Bacteria</taxon>
        <taxon>Bacillati</taxon>
        <taxon>Bacillota</taxon>
        <taxon>Bacilli</taxon>
        <taxon>Bacillales</taxon>
        <taxon>Caryophanaceae</taxon>
        <taxon>Solibacillus</taxon>
    </lineage>
</organism>
<evidence type="ECO:0000313" key="1">
    <source>
        <dbReference type="EMBL" id="MCH7321653.1"/>
    </source>
</evidence>
<name>A0ABS9UCF4_9BACL</name>
<dbReference type="RefSeq" id="WP_241369177.1">
    <property type="nucleotide sequence ID" value="NZ_JAKZFC010000002.1"/>
</dbReference>
<keyword evidence="2" id="KW-1185">Reference proteome</keyword>